<evidence type="ECO:0000313" key="4">
    <source>
        <dbReference type="EMBL" id="KAJ3790256.1"/>
    </source>
</evidence>
<name>A0AA38NSI1_9AGAR</name>
<keyword evidence="2" id="KW-0812">Transmembrane</keyword>
<dbReference type="EMBL" id="MU793251">
    <property type="protein sequence ID" value="KAJ3790256.1"/>
    <property type="molecule type" value="Genomic_DNA"/>
</dbReference>
<evidence type="ECO:0008006" key="6">
    <source>
        <dbReference type="Google" id="ProtNLM"/>
    </source>
</evidence>
<keyword evidence="3" id="KW-0732">Signal</keyword>
<keyword evidence="2" id="KW-1133">Transmembrane helix</keyword>
<dbReference type="Proteomes" id="UP001163798">
    <property type="component" value="Unassembled WGS sequence"/>
</dbReference>
<feature type="compositionally biased region" description="Low complexity" evidence="1">
    <location>
        <begin position="106"/>
        <end position="118"/>
    </location>
</feature>
<proteinExistence type="predicted"/>
<evidence type="ECO:0000256" key="3">
    <source>
        <dbReference type="SAM" id="SignalP"/>
    </source>
</evidence>
<dbReference type="CDD" id="cd12087">
    <property type="entry name" value="TM_EGFR-like"/>
    <property type="match status" value="1"/>
</dbReference>
<organism evidence="4 5">
    <name type="scientific">Lentinula aff. detonsa</name>
    <dbReference type="NCBI Taxonomy" id="2804958"/>
    <lineage>
        <taxon>Eukaryota</taxon>
        <taxon>Fungi</taxon>
        <taxon>Dikarya</taxon>
        <taxon>Basidiomycota</taxon>
        <taxon>Agaricomycotina</taxon>
        <taxon>Agaricomycetes</taxon>
        <taxon>Agaricomycetidae</taxon>
        <taxon>Agaricales</taxon>
        <taxon>Marasmiineae</taxon>
        <taxon>Omphalotaceae</taxon>
        <taxon>Lentinula</taxon>
    </lineage>
</organism>
<comment type="caution">
    <text evidence="4">The sequence shown here is derived from an EMBL/GenBank/DDBJ whole genome shotgun (WGS) entry which is preliminary data.</text>
</comment>
<keyword evidence="5" id="KW-1185">Reference proteome</keyword>
<feature type="chain" id="PRO_5041245764" description="Mid2 domain-containing protein" evidence="3">
    <location>
        <begin position="23"/>
        <end position="282"/>
    </location>
</feature>
<feature type="transmembrane region" description="Helical" evidence="2">
    <location>
        <begin position="141"/>
        <end position="167"/>
    </location>
</feature>
<dbReference type="AlphaFoldDB" id="A0AA38NSI1"/>
<keyword evidence="2" id="KW-0472">Membrane</keyword>
<evidence type="ECO:0000313" key="5">
    <source>
        <dbReference type="Proteomes" id="UP001163798"/>
    </source>
</evidence>
<feature type="signal peptide" evidence="3">
    <location>
        <begin position="1"/>
        <end position="22"/>
    </location>
</feature>
<feature type="region of interest" description="Disordered" evidence="1">
    <location>
        <begin position="220"/>
        <end position="282"/>
    </location>
</feature>
<evidence type="ECO:0000256" key="1">
    <source>
        <dbReference type="SAM" id="MobiDB-lite"/>
    </source>
</evidence>
<accession>A0AA38NSI1</accession>
<protein>
    <recommendedName>
        <fullName evidence="6">Mid2 domain-containing protein</fullName>
    </recommendedName>
</protein>
<sequence>MASWHLILSLLSILDLVSYDLAFSLAIPPDPITNIYFPVVWQRDAGDSTTSLLDRKYHYPPPIHTFGGGSYFAYVNSTLGDSVDPQATSLEVTTHGFLGPSFPATPASLSSSTSASTTDVGSPTTTAKRPSFGWDYQLKSALHAIAGAVVGGILSLVLIAISGFFFFSRTRRSRKARDSSVFLAQQFETVSTRHSPSTTEPFDWDGLTVLHHASGVLDSGVGPSTSNCGTEPGIASGTKADTERPPPSYDDARSAAGVSTVSMTPGERESRMKVYGKSAMFP</sequence>
<reference evidence="4" key="1">
    <citation type="submission" date="2022-08" db="EMBL/GenBank/DDBJ databases">
        <authorList>
            <consortium name="DOE Joint Genome Institute"/>
            <person name="Min B."/>
            <person name="Riley R."/>
            <person name="Sierra-Patev S."/>
            <person name="Naranjo-Ortiz M."/>
            <person name="Looney B."/>
            <person name="Konkel Z."/>
            <person name="Slot J.C."/>
            <person name="Sakamoto Y."/>
            <person name="Steenwyk J.L."/>
            <person name="Rokas A."/>
            <person name="Carro J."/>
            <person name="Camarero S."/>
            <person name="Ferreira P."/>
            <person name="Molpeceres G."/>
            <person name="Ruiz-Duenas F.J."/>
            <person name="Serrano A."/>
            <person name="Henrissat B."/>
            <person name="Drula E."/>
            <person name="Hughes K.W."/>
            <person name="Mata J.L."/>
            <person name="Ishikawa N.K."/>
            <person name="Vargas-Isla R."/>
            <person name="Ushijima S."/>
            <person name="Smith C.A."/>
            <person name="Ahrendt S."/>
            <person name="Andreopoulos W."/>
            <person name="He G."/>
            <person name="Labutti K."/>
            <person name="Lipzen A."/>
            <person name="Ng V."/>
            <person name="Sandor L."/>
            <person name="Barry K."/>
            <person name="Martinez A.T."/>
            <person name="Xiao Y."/>
            <person name="Gibbons J.G."/>
            <person name="Terashima K."/>
            <person name="Hibbett D.S."/>
            <person name="Grigoriev I.V."/>
        </authorList>
    </citation>
    <scope>NUCLEOTIDE SEQUENCE</scope>
    <source>
        <strain evidence="4">TFB10291</strain>
    </source>
</reference>
<evidence type="ECO:0000256" key="2">
    <source>
        <dbReference type="SAM" id="Phobius"/>
    </source>
</evidence>
<feature type="region of interest" description="Disordered" evidence="1">
    <location>
        <begin position="106"/>
        <end position="126"/>
    </location>
</feature>
<gene>
    <name evidence="4" type="ORF">GGU10DRAFT_383388</name>
</gene>